<sequence>MNRSNAFSSNNPPAGGPGAPPPSGTPDSRWAAAFQDASEAPPARVWSGIERQLDLDDEDGVLPLIPHAPTHTAMFGRWAAGVAAACLLALIGWWSLRVADDKVLANNAVASKNRPSAAGQATVPMAAVKPENHQPVDQPNQYAVTRKGVGEAAKVIRPVSPAGVGVIANEKAAAVASVSVPREPVSPVADRQNNETETVAISVQMSVQQTMRSANEPAVRPAGPTRSFSGLPTQGSETTVAFSRSMQHTFIQSSNQPALLPVSTIPAGVAIPVGVNVMPSAKASATPIVVDEHETLFEKSAMIPERLAIRTVPLRIGGNDRIVWFSPESPVSEKSLDTDPKSARKARPKAWVSAGVVASSFDPSVALRAVSGLAYTNNSPTNALMVGNVPVPALAINSHAGRAVATQVNVGVPLSERWTVETGVGYLSGQSTVQSPVRATALSTEKTTAVNAPTLYTDLVGNSANQSIASSADIQYGSAAQRYATVASTSYDRTVSQSVSNSYQFVQVPVQLSYELRPRRKFGLALITGMVSNLFVRNTVADAVTVKAQDGVYRPLTVAGTAGMRLRFRPSKQWSASLAGTFQHSLQSITRPEVGIQALPQNMGVSFSVDKHF</sequence>
<evidence type="ECO:0008006" key="5">
    <source>
        <dbReference type="Google" id="ProtNLM"/>
    </source>
</evidence>
<feature type="transmembrane region" description="Helical" evidence="2">
    <location>
        <begin position="78"/>
        <end position="96"/>
    </location>
</feature>
<dbReference type="EMBL" id="JAFMYV010000005">
    <property type="protein sequence ID" value="MBO0937231.1"/>
    <property type="molecule type" value="Genomic_DNA"/>
</dbReference>
<keyword evidence="4" id="KW-1185">Reference proteome</keyword>
<feature type="region of interest" description="Disordered" evidence="1">
    <location>
        <begin position="214"/>
        <end position="235"/>
    </location>
</feature>
<gene>
    <name evidence="3" type="ORF">J2I47_11790</name>
</gene>
<comment type="caution">
    <text evidence="3">The sequence shown here is derived from an EMBL/GenBank/DDBJ whole genome shotgun (WGS) entry which is preliminary data.</text>
</comment>
<feature type="compositionally biased region" description="Pro residues" evidence="1">
    <location>
        <begin position="14"/>
        <end position="24"/>
    </location>
</feature>
<evidence type="ECO:0000313" key="4">
    <source>
        <dbReference type="Proteomes" id="UP000664034"/>
    </source>
</evidence>
<protein>
    <recommendedName>
        <fullName evidence="5">Outer membrane protein beta-barrel domain-containing protein</fullName>
    </recommendedName>
</protein>
<dbReference type="Proteomes" id="UP000664034">
    <property type="component" value="Unassembled WGS sequence"/>
</dbReference>
<evidence type="ECO:0000313" key="3">
    <source>
        <dbReference type="EMBL" id="MBO0937231.1"/>
    </source>
</evidence>
<evidence type="ECO:0000256" key="1">
    <source>
        <dbReference type="SAM" id="MobiDB-lite"/>
    </source>
</evidence>
<proteinExistence type="predicted"/>
<reference evidence="3" key="1">
    <citation type="submission" date="2021-03" db="EMBL/GenBank/DDBJ databases">
        <title>Fibrella sp. HMF5335 genome sequencing and assembly.</title>
        <authorList>
            <person name="Kang H."/>
            <person name="Kim H."/>
            <person name="Bae S."/>
            <person name="Joh K."/>
        </authorList>
    </citation>
    <scope>NUCLEOTIDE SEQUENCE</scope>
    <source>
        <strain evidence="3">HMF5335</strain>
    </source>
</reference>
<evidence type="ECO:0000256" key="2">
    <source>
        <dbReference type="SAM" id="Phobius"/>
    </source>
</evidence>
<keyword evidence="2" id="KW-1133">Transmembrane helix</keyword>
<dbReference type="RefSeq" id="WP_207364785.1">
    <property type="nucleotide sequence ID" value="NZ_JAFMYV010000005.1"/>
</dbReference>
<keyword evidence="2" id="KW-0812">Transmembrane</keyword>
<feature type="region of interest" description="Disordered" evidence="1">
    <location>
        <begin position="1"/>
        <end position="43"/>
    </location>
</feature>
<dbReference type="AlphaFoldDB" id="A0A939GF80"/>
<accession>A0A939GF80</accession>
<keyword evidence="2" id="KW-0472">Membrane</keyword>
<name>A0A939GF80_9BACT</name>
<feature type="compositionally biased region" description="Polar residues" evidence="1">
    <location>
        <begin position="226"/>
        <end position="235"/>
    </location>
</feature>
<organism evidence="3 4">
    <name type="scientific">Fibrella rubiginis</name>
    <dbReference type="NCBI Taxonomy" id="2817060"/>
    <lineage>
        <taxon>Bacteria</taxon>
        <taxon>Pseudomonadati</taxon>
        <taxon>Bacteroidota</taxon>
        <taxon>Cytophagia</taxon>
        <taxon>Cytophagales</taxon>
        <taxon>Spirosomataceae</taxon>
        <taxon>Fibrella</taxon>
    </lineage>
</organism>